<feature type="transmembrane region" description="Helical" evidence="2">
    <location>
        <begin position="378"/>
        <end position="397"/>
    </location>
</feature>
<evidence type="ECO:0000256" key="2">
    <source>
        <dbReference type="SAM" id="Phobius"/>
    </source>
</evidence>
<evidence type="ECO:0000313" key="4">
    <source>
        <dbReference type="Proteomes" id="UP000613740"/>
    </source>
</evidence>
<feature type="compositionally biased region" description="Low complexity" evidence="1">
    <location>
        <begin position="512"/>
        <end position="525"/>
    </location>
</feature>
<comment type="caution">
    <text evidence="3">The sequence shown here is derived from an EMBL/GenBank/DDBJ whole genome shotgun (WGS) entry which is preliminary data.</text>
</comment>
<feature type="transmembrane region" description="Helical" evidence="2">
    <location>
        <begin position="349"/>
        <end position="372"/>
    </location>
</feature>
<gene>
    <name evidence="3" type="ORF">HYH02_007306</name>
</gene>
<dbReference type="Proteomes" id="UP000613740">
    <property type="component" value="Unassembled WGS sequence"/>
</dbReference>
<dbReference type="EMBL" id="JAEHOD010000020">
    <property type="protein sequence ID" value="KAG2447850.1"/>
    <property type="molecule type" value="Genomic_DNA"/>
</dbReference>
<organism evidence="3 4">
    <name type="scientific">Chlamydomonas schloesseri</name>
    <dbReference type="NCBI Taxonomy" id="2026947"/>
    <lineage>
        <taxon>Eukaryota</taxon>
        <taxon>Viridiplantae</taxon>
        <taxon>Chlorophyta</taxon>
        <taxon>core chlorophytes</taxon>
        <taxon>Chlorophyceae</taxon>
        <taxon>CS clade</taxon>
        <taxon>Chlamydomonadales</taxon>
        <taxon>Chlamydomonadaceae</taxon>
        <taxon>Chlamydomonas</taxon>
    </lineage>
</organism>
<reference evidence="3" key="1">
    <citation type="journal article" date="2020" name="bioRxiv">
        <title>Comparative genomics of Chlamydomonas.</title>
        <authorList>
            <person name="Craig R.J."/>
            <person name="Hasan A.R."/>
            <person name="Ness R.W."/>
            <person name="Keightley P.D."/>
        </authorList>
    </citation>
    <scope>NUCLEOTIDE SEQUENCE</scope>
    <source>
        <strain evidence="3">CCAP 11/173</strain>
    </source>
</reference>
<protein>
    <submittedName>
        <fullName evidence="3">Uncharacterized protein</fullName>
    </submittedName>
</protein>
<keyword evidence="2" id="KW-0472">Membrane</keyword>
<dbReference type="OrthoDB" id="548035at2759"/>
<evidence type="ECO:0000256" key="1">
    <source>
        <dbReference type="SAM" id="MobiDB-lite"/>
    </source>
</evidence>
<proteinExistence type="predicted"/>
<keyword evidence="2" id="KW-0812">Transmembrane</keyword>
<evidence type="ECO:0000313" key="3">
    <source>
        <dbReference type="EMBL" id="KAG2447850.1"/>
    </source>
</evidence>
<dbReference type="GO" id="GO:0003755">
    <property type="term" value="F:peptidyl-prolyl cis-trans isomerase activity"/>
    <property type="evidence" value="ECO:0007669"/>
    <property type="project" value="InterPro"/>
</dbReference>
<dbReference type="AlphaFoldDB" id="A0A835WI23"/>
<dbReference type="Gene3D" id="3.10.50.40">
    <property type="match status" value="1"/>
</dbReference>
<sequence>MLKGNCGALGLQSPARFRRQPGSVQVQHRCARASRCLRAPLRLASPSAAAAAAAASPDADASLATITGLIGGPSAAAAAPLSYRAITTDPVFRPATAGCQQYAPGPPQLLGRRLTLNPLHGLTAATESQLGALDRAMAAVLDGRPLLQGAAAAALAALTALDLHPLSLLRLGLPEAVADYLELQVGGWLLPLAAGAALAAGMAAAAWQARTWVAAQLALAGGGFGRAVSEAEAARTAAKELAVAGAAAATGEEQGGAAAGAAVAAGGGAFSRWLPAALRPLFESDWKPTDRTWLYLIMAARLAALLLAASSLLSGASVAAAVFTALCFGASLLPAALPQLRALLPTSGAAAGLAAPLLAADAAFLVALAPAAPLAARAAAAAVLAAGLGLAATATAASGRLTGARAADGDLATFHVVLRLPLSGTLVDTTVGHLPLTSRVGADAVEAEQEAAAAAAAAAASAAADPRAAGSTSGAGCDPQERFRPIQAAVAAATLAGMYLGERRTVTLSAASAPGGGDAAAAATAGPGGGEDLGSEWSSESAAPFNNPGLTWWQPLEDLERKLGVKAGGEERQVRPGDVFWYPVGGLVVELGATRLSTGQGTAGGGAPPAAALAGADSWGPVRVMAVTGEWVQLDANMGLAGGEVEVEVELVGLKKAAAPA</sequence>
<name>A0A835WI23_9CHLO</name>
<accession>A0A835WI23</accession>
<keyword evidence="2" id="KW-1133">Transmembrane helix</keyword>
<feature type="transmembrane region" description="Helical" evidence="2">
    <location>
        <begin position="188"/>
        <end position="207"/>
    </location>
</feature>
<keyword evidence="4" id="KW-1185">Reference proteome</keyword>
<dbReference type="InterPro" id="IPR046357">
    <property type="entry name" value="PPIase_dom_sf"/>
</dbReference>
<feature type="region of interest" description="Disordered" evidence="1">
    <location>
        <begin position="512"/>
        <end position="541"/>
    </location>
</feature>